<dbReference type="SUPFAM" id="SSF89392">
    <property type="entry name" value="Prokaryotic lipoproteins and lipoprotein localization factors"/>
    <property type="match status" value="1"/>
</dbReference>
<dbReference type="RefSeq" id="WP_263249343.1">
    <property type="nucleotide sequence ID" value="NZ_BAABLT010000056.1"/>
</dbReference>
<keyword evidence="2" id="KW-0732">Signal</keyword>
<evidence type="ECO:0000256" key="1">
    <source>
        <dbReference type="SAM" id="MobiDB-lite"/>
    </source>
</evidence>
<evidence type="ECO:0000313" key="3">
    <source>
        <dbReference type="EMBL" id="MFD0923363.1"/>
    </source>
</evidence>
<dbReference type="PROSITE" id="PS51257">
    <property type="entry name" value="PROKAR_LIPOPROTEIN"/>
    <property type="match status" value="1"/>
</dbReference>
<name>A0ABW3FZH0_9PSEU</name>
<accession>A0ABW3FZH0</accession>
<protein>
    <recommendedName>
        <fullName evidence="5">Lipoprotein</fullName>
    </recommendedName>
</protein>
<evidence type="ECO:0000256" key="2">
    <source>
        <dbReference type="SAM" id="SignalP"/>
    </source>
</evidence>
<gene>
    <name evidence="3" type="ORF">ACFQ16_26775</name>
</gene>
<organism evidence="3 4">
    <name type="scientific">Saccharopolyspora rosea</name>
    <dbReference type="NCBI Taxonomy" id="524884"/>
    <lineage>
        <taxon>Bacteria</taxon>
        <taxon>Bacillati</taxon>
        <taxon>Actinomycetota</taxon>
        <taxon>Actinomycetes</taxon>
        <taxon>Pseudonocardiales</taxon>
        <taxon>Pseudonocardiaceae</taxon>
        <taxon>Saccharopolyspora</taxon>
    </lineage>
</organism>
<sequence>MPPARLWTAAAGLALTAALGACGTAPPPPPAAGAAAAVPDRRPDATALLTGLVRKLNEQGSVHSTVRGQLGIVGELTGESTVQYRGPQVDLSLTGNTRSGSQPPQHVDLSIVDGVGYLRTPLIRPEPDKPWLRISSDGQDFAAKLLSPALDQLHEAVDPHATFAGVESATRIADRAPDTVDGRPATRYELRIITAQAARTAPDPQQRQRFRKAAESGEPELGYQLWLDDHGLPVKFTAAQRVAQAGDVSLTSTYRDWGTRADISTPPADEIGVFHDLPAQAQPPPR</sequence>
<comment type="caution">
    <text evidence="3">The sequence shown here is derived from an EMBL/GenBank/DDBJ whole genome shotgun (WGS) entry which is preliminary data.</text>
</comment>
<evidence type="ECO:0000313" key="4">
    <source>
        <dbReference type="Proteomes" id="UP001597018"/>
    </source>
</evidence>
<feature type="region of interest" description="Disordered" evidence="1">
    <location>
        <begin position="263"/>
        <end position="286"/>
    </location>
</feature>
<dbReference type="EMBL" id="JBHTIW010000033">
    <property type="protein sequence ID" value="MFD0923363.1"/>
    <property type="molecule type" value="Genomic_DNA"/>
</dbReference>
<dbReference type="Gene3D" id="2.50.20.20">
    <property type="match status" value="1"/>
</dbReference>
<keyword evidence="4" id="KW-1185">Reference proteome</keyword>
<evidence type="ECO:0008006" key="5">
    <source>
        <dbReference type="Google" id="ProtNLM"/>
    </source>
</evidence>
<dbReference type="Proteomes" id="UP001597018">
    <property type="component" value="Unassembled WGS sequence"/>
</dbReference>
<reference evidence="4" key="1">
    <citation type="journal article" date="2019" name="Int. J. Syst. Evol. Microbiol.">
        <title>The Global Catalogue of Microorganisms (GCM) 10K type strain sequencing project: providing services to taxonomists for standard genome sequencing and annotation.</title>
        <authorList>
            <consortium name="The Broad Institute Genomics Platform"/>
            <consortium name="The Broad Institute Genome Sequencing Center for Infectious Disease"/>
            <person name="Wu L."/>
            <person name="Ma J."/>
        </authorList>
    </citation>
    <scope>NUCLEOTIDE SEQUENCE [LARGE SCALE GENOMIC DNA]</scope>
    <source>
        <strain evidence="4">CCUG 56401</strain>
    </source>
</reference>
<feature type="signal peptide" evidence="2">
    <location>
        <begin position="1"/>
        <end position="21"/>
    </location>
</feature>
<dbReference type="InterPro" id="IPR029046">
    <property type="entry name" value="LolA/LolB/LppX"/>
</dbReference>
<proteinExistence type="predicted"/>
<feature type="chain" id="PRO_5046833020" description="Lipoprotein" evidence="2">
    <location>
        <begin position="22"/>
        <end position="286"/>
    </location>
</feature>